<keyword evidence="4" id="KW-1185">Reference proteome</keyword>
<dbReference type="GO" id="GO:0006310">
    <property type="term" value="P:DNA recombination"/>
    <property type="evidence" value="ECO:0007669"/>
    <property type="project" value="UniProtKB-KW"/>
</dbReference>
<feature type="domain" description="Tyr recombinase" evidence="2">
    <location>
        <begin position="1"/>
        <end position="141"/>
    </location>
</feature>
<dbReference type="GO" id="GO:0015074">
    <property type="term" value="P:DNA integration"/>
    <property type="evidence" value="ECO:0007669"/>
    <property type="project" value="InterPro"/>
</dbReference>
<dbReference type="Pfam" id="PF00589">
    <property type="entry name" value="Phage_integrase"/>
    <property type="match status" value="1"/>
</dbReference>
<proteinExistence type="predicted"/>
<dbReference type="InterPro" id="IPR002104">
    <property type="entry name" value="Integrase_catalytic"/>
</dbReference>
<gene>
    <name evidence="3" type="primary">xerC_1</name>
    <name evidence="3" type="ORF">JEOSCH030_00795</name>
</gene>
<reference evidence="3 4" key="1">
    <citation type="submission" date="2020-07" db="EMBL/GenBank/DDBJ databases">
        <authorList>
            <person name="Criscuolo A."/>
        </authorList>
    </citation>
    <scope>NUCLEOTIDE SEQUENCE [LARGE SCALE GENOMIC DNA]</scope>
    <source>
        <strain evidence="4">CIP 111030</strain>
    </source>
</reference>
<dbReference type="Proteomes" id="UP000521032">
    <property type="component" value="Unassembled WGS sequence"/>
</dbReference>
<dbReference type="Gene3D" id="1.10.443.10">
    <property type="entry name" value="Intergrase catalytic core"/>
    <property type="match status" value="1"/>
</dbReference>
<dbReference type="InterPro" id="IPR011010">
    <property type="entry name" value="DNA_brk_join_enz"/>
</dbReference>
<comment type="caution">
    <text evidence="3">The sequence shown here is derived from an EMBL/GenBank/DDBJ whole genome shotgun (WGS) entry which is preliminary data.</text>
</comment>
<evidence type="ECO:0000259" key="2">
    <source>
        <dbReference type="PROSITE" id="PS51898"/>
    </source>
</evidence>
<name>A0A6V7RC32_9BACL</name>
<organism evidence="3 4">
    <name type="scientific">Phocicoccus schoeneichii</name>
    <dbReference type="NCBI Taxonomy" id="1812261"/>
    <lineage>
        <taxon>Bacteria</taxon>
        <taxon>Bacillati</taxon>
        <taxon>Bacillota</taxon>
        <taxon>Bacilli</taxon>
        <taxon>Bacillales</taxon>
        <taxon>Salinicoccaceae</taxon>
        <taxon>Phocicoccus</taxon>
    </lineage>
</organism>
<dbReference type="InterPro" id="IPR013762">
    <property type="entry name" value="Integrase-like_cat_sf"/>
</dbReference>
<dbReference type="PROSITE" id="PS51898">
    <property type="entry name" value="TYR_RECOMBINASE"/>
    <property type="match status" value="1"/>
</dbReference>
<evidence type="ECO:0000256" key="1">
    <source>
        <dbReference type="ARBA" id="ARBA00023172"/>
    </source>
</evidence>
<protein>
    <submittedName>
        <fullName evidence="3">Tyrosine recombinase XerC</fullName>
    </submittedName>
</protein>
<evidence type="ECO:0000313" key="4">
    <source>
        <dbReference type="Proteomes" id="UP000521032"/>
    </source>
</evidence>
<keyword evidence="1" id="KW-0233">DNA recombination</keyword>
<dbReference type="AlphaFoldDB" id="A0A6V7RC32"/>
<evidence type="ECO:0000313" key="3">
    <source>
        <dbReference type="EMBL" id="CAD2074829.1"/>
    </source>
</evidence>
<dbReference type="GO" id="GO:0003677">
    <property type="term" value="F:DNA binding"/>
    <property type="evidence" value="ECO:0007669"/>
    <property type="project" value="InterPro"/>
</dbReference>
<dbReference type="SUPFAM" id="SSF56349">
    <property type="entry name" value="DNA breaking-rejoining enzymes"/>
    <property type="match status" value="1"/>
</dbReference>
<sequence>MLQPPKTKASYRWLDVDKNTISILKKWKIEQKNLYEEFGFKISSDDQQPIFTTYHQKLHKMNYMRVSTPNDKLEAFFGMHKELHKIKIHGFRHTHASFLFEAGATIKEVQSRLDHSDIKTTMDIYTHITTSSRKRLAEKFQNHIDF</sequence>
<dbReference type="RefSeq" id="WP_186086437.1">
    <property type="nucleotide sequence ID" value="NZ_BMDB01000002.1"/>
</dbReference>
<accession>A0A6V7RC32</accession>
<dbReference type="EMBL" id="CAJEWE010000007">
    <property type="protein sequence ID" value="CAD2074829.1"/>
    <property type="molecule type" value="Genomic_DNA"/>
</dbReference>